<dbReference type="RefSeq" id="WP_087159043.1">
    <property type="nucleotide sequence ID" value="NZ_NFKM01000020.1"/>
</dbReference>
<dbReference type="Pfam" id="PF03432">
    <property type="entry name" value="Relaxase"/>
    <property type="match status" value="1"/>
</dbReference>
<reference evidence="3" key="1">
    <citation type="submission" date="2017-04" db="EMBL/GenBank/DDBJ databases">
        <title>Function of individual gut microbiota members based on whole genome sequencing of pure cultures obtained from chicken caecum.</title>
        <authorList>
            <person name="Medvecky M."/>
            <person name="Cejkova D."/>
            <person name="Polansky O."/>
            <person name="Karasova D."/>
            <person name="Kubasova T."/>
            <person name="Cizek A."/>
            <person name="Rychlik I."/>
        </authorList>
    </citation>
    <scope>NUCLEOTIDE SEQUENCE [LARGE SCALE GENOMIC DNA]</scope>
    <source>
        <strain evidence="3">An178</strain>
    </source>
</reference>
<sequence>MATTSLWAVRSGLKYLVDYVSNEEKTVGIDKTLDYISNENKTMNKQYVTCINCNFANPYESMVNTKKQFNDKKEILAFHGYQSFDAGEVDAQKAHDIGVELANRLWGDRFEAVVTTHLNTEHYHNHFLINATSFIDGKRFCNTNKDIQRMRDVSDKICLKNGLSVIKNPDKEHNYFSKKGLREMMKRVIDEAIMTGRTYKEFELELLSQGYILNGFEDSLSIQHPDSKIPIRVKKLGNNYTYDRIRERILNHDFLPTTYERKSIDMKPYLHRFKTKKLTPLQKLFISYQYALGILPKNNTYRKKYPKETMEALAKLDALTDQTTFICKNEIHDLNELRDIRIKTLKELKSFFKERQHLYYELNKTKDPKAVADLREKIQSLNQEIKQKRKIVKLSDGIADRSTRIEDFFNKEYEQTKRKGEKVQ</sequence>
<protein>
    <recommendedName>
        <fullName evidence="1">MobA/VirD2-like nuclease domain-containing protein</fullName>
    </recommendedName>
</protein>
<evidence type="ECO:0000313" key="3">
    <source>
        <dbReference type="Proteomes" id="UP000195447"/>
    </source>
</evidence>
<feature type="domain" description="MobA/VirD2-like nuclease" evidence="1">
    <location>
        <begin position="35"/>
        <end position="163"/>
    </location>
</feature>
<proteinExistence type="predicted"/>
<keyword evidence="3" id="KW-1185">Reference proteome</keyword>
<evidence type="ECO:0000259" key="1">
    <source>
        <dbReference type="Pfam" id="PF03432"/>
    </source>
</evidence>
<dbReference type="InterPro" id="IPR005094">
    <property type="entry name" value="Endonuclease_MobA/VirD2"/>
</dbReference>
<comment type="caution">
    <text evidence="2">The sequence shown here is derived from an EMBL/GenBank/DDBJ whole genome shotgun (WGS) entry which is preliminary data.</text>
</comment>
<evidence type="ECO:0000313" key="2">
    <source>
        <dbReference type="EMBL" id="OUP57577.1"/>
    </source>
</evidence>
<accession>A0A1Y4LLL8</accession>
<organism evidence="2 3">
    <name type="scientific">Faecalitalea cylindroides</name>
    <dbReference type="NCBI Taxonomy" id="39483"/>
    <lineage>
        <taxon>Bacteria</taxon>
        <taxon>Bacillati</taxon>
        <taxon>Bacillota</taxon>
        <taxon>Erysipelotrichia</taxon>
        <taxon>Erysipelotrichales</taxon>
        <taxon>Erysipelotrichaceae</taxon>
        <taxon>Faecalitalea</taxon>
    </lineage>
</organism>
<dbReference type="AlphaFoldDB" id="A0A1Y4LLL8"/>
<dbReference type="Proteomes" id="UP000195447">
    <property type="component" value="Unassembled WGS sequence"/>
</dbReference>
<dbReference type="EMBL" id="NFKM01000020">
    <property type="protein sequence ID" value="OUP57577.1"/>
    <property type="molecule type" value="Genomic_DNA"/>
</dbReference>
<gene>
    <name evidence="2" type="ORF">B5F14_08840</name>
</gene>
<name>A0A1Y4LLL8_9FIRM</name>